<protein>
    <submittedName>
        <fullName evidence="3">UDP:flavonoid glycosyltransferase YjiC, YdhE family</fullName>
    </submittedName>
</protein>
<dbReference type="Gene3D" id="3.40.50.2000">
    <property type="entry name" value="Glycogen Phosphorylase B"/>
    <property type="match status" value="2"/>
</dbReference>
<proteinExistence type="predicted"/>
<dbReference type="InterPro" id="IPR050426">
    <property type="entry name" value="Glycosyltransferase_28"/>
</dbReference>
<feature type="domain" description="Erythromycin biosynthesis protein CIII-like C-terminal" evidence="2">
    <location>
        <begin position="293"/>
        <end position="406"/>
    </location>
</feature>
<dbReference type="InterPro" id="IPR002213">
    <property type="entry name" value="UDP_glucos_trans"/>
</dbReference>
<name>A0A1G8DMF9_9ACTN</name>
<dbReference type="STRING" id="633440.SAMN05421869_102614"/>
<dbReference type="Pfam" id="PF06722">
    <property type="entry name" value="EryCIII-like_C"/>
    <property type="match status" value="1"/>
</dbReference>
<evidence type="ECO:0000313" key="3">
    <source>
        <dbReference type="EMBL" id="SDH58876.1"/>
    </source>
</evidence>
<dbReference type="GO" id="GO:0033072">
    <property type="term" value="P:vancomycin biosynthetic process"/>
    <property type="evidence" value="ECO:0007669"/>
    <property type="project" value="UniProtKB-ARBA"/>
</dbReference>
<dbReference type="SUPFAM" id="SSF53756">
    <property type="entry name" value="UDP-Glycosyltransferase/glycogen phosphorylase"/>
    <property type="match status" value="1"/>
</dbReference>
<dbReference type="GO" id="GO:0008194">
    <property type="term" value="F:UDP-glycosyltransferase activity"/>
    <property type="evidence" value="ECO:0007669"/>
    <property type="project" value="InterPro"/>
</dbReference>
<gene>
    <name evidence="3" type="ORF">SAMN05421869_102614</name>
</gene>
<accession>A0A1G8DMF9</accession>
<organism evidence="3 4">
    <name type="scientific">Nonomuraea jiangxiensis</name>
    <dbReference type="NCBI Taxonomy" id="633440"/>
    <lineage>
        <taxon>Bacteria</taxon>
        <taxon>Bacillati</taxon>
        <taxon>Actinomycetota</taxon>
        <taxon>Actinomycetes</taxon>
        <taxon>Streptosporangiales</taxon>
        <taxon>Streptosporangiaceae</taxon>
        <taxon>Nonomuraea</taxon>
    </lineage>
</organism>
<evidence type="ECO:0000313" key="4">
    <source>
        <dbReference type="Proteomes" id="UP000199202"/>
    </source>
</evidence>
<evidence type="ECO:0000259" key="2">
    <source>
        <dbReference type="Pfam" id="PF06722"/>
    </source>
</evidence>
<dbReference type="InterPro" id="IPR010610">
    <property type="entry name" value="EryCIII-like_C"/>
</dbReference>
<dbReference type="PANTHER" id="PTHR48050:SF13">
    <property type="entry name" value="STEROL 3-BETA-GLUCOSYLTRANSFERASE UGT80A2"/>
    <property type="match status" value="1"/>
</dbReference>
<dbReference type="PANTHER" id="PTHR48050">
    <property type="entry name" value="STEROL 3-BETA-GLUCOSYLTRANSFERASE"/>
    <property type="match status" value="1"/>
</dbReference>
<keyword evidence="3" id="KW-0808">Transferase</keyword>
<dbReference type="FunFam" id="3.40.50.2000:FF:000009">
    <property type="entry name" value="Sterol 3-beta-glucosyltransferase UGT80A2"/>
    <property type="match status" value="1"/>
</dbReference>
<sequence>MRLYGKRAMGAIRMRVLIVGVGTRGDVAPYTGLGARLGEAGHEVAIAAHEPYGELVTDAGLKYLPLPGDPLLALTNPFSVGAFKEYSEQLIEGLAGIAEQEADLLLLGVAGALGCHVAEAMGVPSMGVHLQPIDPTGDFPPVMSLFRRSLGRWGNRRAARLAFEVPAAGPLIAGMSTKMRARLGLPPMTPRALYHRRESTRWPVFHGVSPLVLPRPADWRPGLEVTGYWWPLRPPGWQPDPVLLDFLEAGPAPVFVGFGSLAGSRAERYTELAVHALRRAGLRGVLQTGPRGRLSDDVLAVGDVPHDWLFPRMAAVAHHCGGGTTGGGVLAGVPAVAVPVMNDQPFWASRLVALGVAPAAIPFRRLTPARLAAALTTAVTDPAYRQRAQALSARIAAEDGAAPVVEAVGRFRVAGGSLPG</sequence>
<dbReference type="EMBL" id="FNDJ01000002">
    <property type="protein sequence ID" value="SDH58876.1"/>
    <property type="molecule type" value="Genomic_DNA"/>
</dbReference>
<keyword evidence="4" id="KW-1185">Reference proteome</keyword>
<reference evidence="3 4" key="1">
    <citation type="submission" date="2016-10" db="EMBL/GenBank/DDBJ databases">
        <authorList>
            <person name="de Groot N.N."/>
        </authorList>
    </citation>
    <scope>NUCLEOTIDE SEQUENCE [LARGE SCALE GENOMIC DNA]</scope>
    <source>
        <strain evidence="3 4">CGMCC 4.6533</strain>
    </source>
</reference>
<dbReference type="GO" id="GO:0005975">
    <property type="term" value="P:carbohydrate metabolic process"/>
    <property type="evidence" value="ECO:0007669"/>
    <property type="project" value="InterPro"/>
</dbReference>
<dbReference type="GO" id="GO:0016758">
    <property type="term" value="F:hexosyltransferase activity"/>
    <property type="evidence" value="ECO:0007669"/>
    <property type="project" value="InterPro"/>
</dbReference>
<dbReference type="CDD" id="cd03784">
    <property type="entry name" value="GT1_Gtf-like"/>
    <property type="match status" value="1"/>
</dbReference>
<dbReference type="Pfam" id="PF03033">
    <property type="entry name" value="Glyco_transf_28"/>
    <property type="match status" value="1"/>
</dbReference>
<dbReference type="InterPro" id="IPR004276">
    <property type="entry name" value="GlycoTrans_28_N"/>
</dbReference>
<dbReference type="Proteomes" id="UP000199202">
    <property type="component" value="Unassembled WGS sequence"/>
</dbReference>
<dbReference type="AlphaFoldDB" id="A0A1G8DMF9"/>
<feature type="domain" description="Glycosyltransferase family 28 N-terminal" evidence="1">
    <location>
        <begin position="16"/>
        <end position="93"/>
    </location>
</feature>
<evidence type="ECO:0000259" key="1">
    <source>
        <dbReference type="Pfam" id="PF03033"/>
    </source>
</evidence>